<evidence type="ECO:0000313" key="3">
    <source>
        <dbReference type="Proteomes" id="UP000030765"/>
    </source>
</evidence>
<organism evidence="1">
    <name type="scientific">Anopheles sinensis</name>
    <name type="common">Mosquito</name>
    <dbReference type="NCBI Taxonomy" id="74873"/>
    <lineage>
        <taxon>Eukaryota</taxon>
        <taxon>Metazoa</taxon>
        <taxon>Ecdysozoa</taxon>
        <taxon>Arthropoda</taxon>
        <taxon>Hexapoda</taxon>
        <taxon>Insecta</taxon>
        <taxon>Pterygota</taxon>
        <taxon>Neoptera</taxon>
        <taxon>Endopterygota</taxon>
        <taxon>Diptera</taxon>
        <taxon>Nematocera</taxon>
        <taxon>Culicoidea</taxon>
        <taxon>Culicidae</taxon>
        <taxon>Anophelinae</taxon>
        <taxon>Anopheles</taxon>
    </lineage>
</organism>
<dbReference type="VEuPathDB" id="VectorBase:ASIC006641"/>
<evidence type="ECO:0000313" key="1">
    <source>
        <dbReference type="EMBL" id="KFB39288.1"/>
    </source>
</evidence>
<dbReference type="Proteomes" id="UP000030765">
    <property type="component" value="Unassembled WGS sequence"/>
</dbReference>
<reference evidence="2" key="2">
    <citation type="submission" date="2020-05" db="UniProtKB">
        <authorList>
            <consortium name="EnsemblMetazoa"/>
        </authorList>
    </citation>
    <scope>IDENTIFICATION</scope>
</reference>
<name>A0A084VMU4_ANOSI</name>
<sequence>MKEPQVVAVGWSIVRPKLTAGQTDCPNIFISLSLSTPPTDTARPPGHRMYNRYDVVRVFDLRFPGWKASGASEGGKRSPKGSLVYWDTLDRSEIGGIWWFSSHHRPPSGCSEEEVQLWCIVREANEVPLNISLTPSRVEVHNALYVEHNVHQYYFFQLESNE</sequence>
<dbReference type="EMBL" id="ATLV01014628">
    <property type="status" value="NOT_ANNOTATED_CDS"/>
    <property type="molecule type" value="Genomic_DNA"/>
</dbReference>
<reference evidence="1 3" key="1">
    <citation type="journal article" date="2014" name="BMC Genomics">
        <title>Genome sequence of Anopheles sinensis provides insight into genetics basis of mosquito competence for malaria parasites.</title>
        <authorList>
            <person name="Zhou D."/>
            <person name="Zhang D."/>
            <person name="Ding G."/>
            <person name="Shi L."/>
            <person name="Hou Q."/>
            <person name="Ye Y."/>
            <person name="Xu Y."/>
            <person name="Zhou H."/>
            <person name="Xiong C."/>
            <person name="Li S."/>
            <person name="Yu J."/>
            <person name="Hong S."/>
            <person name="Yu X."/>
            <person name="Zou P."/>
            <person name="Chen C."/>
            <person name="Chang X."/>
            <person name="Wang W."/>
            <person name="Lv Y."/>
            <person name="Sun Y."/>
            <person name="Ma L."/>
            <person name="Shen B."/>
            <person name="Zhu C."/>
        </authorList>
    </citation>
    <scope>NUCLEOTIDE SEQUENCE [LARGE SCALE GENOMIC DNA]</scope>
</reference>
<protein>
    <submittedName>
        <fullName evidence="1 2">Uncharacterized protein</fullName>
    </submittedName>
</protein>
<dbReference type="EMBL" id="KE524975">
    <property type="protein sequence ID" value="KFB39288.1"/>
    <property type="molecule type" value="Genomic_DNA"/>
</dbReference>
<dbReference type="EnsemblMetazoa" id="ASIC006641-RA">
    <property type="protein sequence ID" value="ASIC006641-PA"/>
    <property type="gene ID" value="ASIC006641"/>
</dbReference>
<dbReference type="AlphaFoldDB" id="A0A084VMU4"/>
<proteinExistence type="predicted"/>
<keyword evidence="3" id="KW-1185">Reference proteome</keyword>
<evidence type="ECO:0000313" key="2">
    <source>
        <dbReference type="EnsemblMetazoa" id="ASIC006641-PA"/>
    </source>
</evidence>
<accession>A0A084VMU4</accession>
<gene>
    <name evidence="1" type="ORF">ZHAS_00006641</name>
</gene>